<evidence type="ECO:0000256" key="1">
    <source>
        <dbReference type="SAM" id="MobiDB-lite"/>
    </source>
</evidence>
<dbReference type="Proteomes" id="UP000646827">
    <property type="component" value="Unassembled WGS sequence"/>
</dbReference>
<dbReference type="OrthoDB" id="2288118at2759"/>
<feature type="compositionally biased region" description="Polar residues" evidence="1">
    <location>
        <begin position="1"/>
        <end position="13"/>
    </location>
</feature>
<comment type="caution">
    <text evidence="2">The sequence shown here is derived from an EMBL/GenBank/DDBJ whole genome shotgun (WGS) entry which is preliminary data.</text>
</comment>
<dbReference type="EMBL" id="JAEPRB010000153">
    <property type="protein sequence ID" value="KAG2220081.1"/>
    <property type="molecule type" value="Genomic_DNA"/>
</dbReference>
<feature type="compositionally biased region" description="Polar residues" evidence="1">
    <location>
        <begin position="266"/>
        <end position="282"/>
    </location>
</feature>
<feature type="region of interest" description="Disordered" evidence="1">
    <location>
        <begin position="1"/>
        <end position="20"/>
    </location>
</feature>
<protein>
    <submittedName>
        <fullName evidence="2">Uncharacterized protein</fullName>
    </submittedName>
</protein>
<dbReference type="AlphaFoldDB" id="A0A8H7S223"/>
<organism evidence="2 3">
    <name type="scientific">Circinella minor</name>
    <dbReference type="NCBI Taxonomy" id="1195481"/>
    <lineage>
        <taxon>Eukaryota</taxon>
        <taxon>Fungi</taxon>
        <taxon>Fungi incertae sedis</taxon>
        <taxon>Mucoromycota</taxon>
        <taxon>Mucoromycotina</taxon>
        <taxon>Mucoromycetes</taxon>
        <taxon>Mucorales</taxon>
        <taxon>Lichtheimiaceae</taxon>
        <taxon>Circinella</taxon>
    </lineage>
</organism>
<feature type="compositionally biased region" description="Basic residues" evidence="1">
    <location>
        <begin position="228"/>
        <end position="239"/>
    </location>
</feature>
<name>A0A8H7S223_9FUNG</name>
<feature type="compositionally biased region" description="Low complexity" evidence="1">
    <location>
        <begin position="56"/>
        <end position="72"/>
    </location>
</feature>
<sequence>MSASVTHLPTSRNWLPMPTGIGVDDSFSRDLLRQFDRRRSRIHVEMAQLENRHSIHVIPITPSPTSSTSRSTNNQNGRLTFGSTPENGLESSEQQDDEDDEEEEDDDDNDEKIRQRSSAGNLLRRSSAYLRAKWRILRSEESNYSTCSLPSPPSKIAINTTISIPHFHHLNNQQQQQQQQQQQPLMNYTIVQPPVITQYPPKPLVYAPVELIEDLYQEDHQLQQQSNSHHRQQQHKSLHRISLPILNTNRNKSLIDKKKKRRFSDSVDQQPQQQHRSLSSCDTIGQRAKKWTQFINCRPFKKSRTRNDNTNS</sequence>
<gene>
    <name evidence="2" type="ORF">INT45_007325</name>
</gene>
<keyword evidence="3" id="KW-1185">Reference proteome</keyword>
<reference evidence="2 3" key="1">
    <citation type="submission" date="2020-12" db="EMBL/GenBank/DDBJ databases">
        <title>Metabolic potential, ecology and presence of endohyphal bacteria is reflected in genomic diversity of Mucoromycotina.</title>
        <authorList>
            <person name="Muszewska A."/>
            <person name="Okrasinska A."/>
            <person name="Steczkiewicz K."/>
            <person name="Drgas O."/>
            <person name="Orlowska M."/>
            <person name="Perlinska-Lenart U."/>
            <person name="Aleksandrzak-Piekarczyk T."/>
            <person name="Szatraj K."/>
            <person name="Zielenkiewicz U."/>
            <person name="Pilsyk S."/>
            <person name="Malc E."/>
            <person name="Mieczkowski P."/>
            <person name="Kruszewska J.S."/>
            <person name="Biernat P."/>
            <person name="Pawlowska J."/>
        </authorList>
    </citation>
    <scope>NUCLEOTIDE SEQUENCE [LARGE SCALE GENOMIC DNA]</scope>
    <source>
        <strain evidence="2 3">CBS 142.35</strain>
    </source>
</reference>
<feature type="compositionally biased region" description="Polar residues" evidence="1">
    <location>
        <begin position="73"/>
        <end position="86"/>
    </location>
</feature>
<evidence type="ECO:0000313" key="2">
    <source>
        <dbReference type="EMBL" id="KAG2220081.1"/>
    </source>
</evidence>
<evidence type="ECO:0000313" key="3">
    <source>
        <dbReference type="Proteomes" id="UP000646827"/>
    </source>
</evidence>
<proteinExistence type="predicted"/>
<feature type="compositionally biased region" description="Acidic residues" evidence="1">
    <location>
        <begin position="93"/>
        <end position="110"/>
    </location>
</feature>
<accession>A0A8H7S223</accession>
<feature type="region of interest" description="Disordered" evidence="1">
    <location>
        <begin position="55"/>
        <end position="119"/>
    </location>
</feature>
<feature type="region of interest" description="Disordered" evidence="1">
    <location>
        <begin position="221"/>
        <end position="282"/>
    </location>
</feature>